<dbReference type="Gene3D" id="3.60.10.10">
    <property type="entry name" value="Endonuclease/exonuclease/phosphatase"/>
    <property type="match status" value="1"/>
</dbReference>
<dbReference type="InterPro" id="IPR051916">
    <property type="entry name" value="GPI-anchor_lipid_remodeler"/>
</dbReference>
<dbReference type="RefSeq" id="WP_035472725.1">
    <property type="nucleotide sequence ID" value="NZ_JRGF01000005.1"/>
</dbReference>
<dbReference type="PANTHER" id="PTHR14859:SF15">
    <property type="entry name" value="ENDONUCLEASE_EXONUCLEASE_PHOSPHATASE DOMAIN-CONTAINING PROTEIN"/>
    <property type="match status" value="1"/>
</dbReference>
<keyword evidence="1" id="KW-0472">Membrane</keyword>
<evidence type="ECO:0000313" key="3">
    <source>
        <dbReference type="EMBL" id="KHE42206.1"/>
    </source>
</evidence>
<accession>A0ABR4YJF1</accession>
<dbReference type="PANTHER" id="PTHR14859">
    <property type="entry name" value="CALCOFLUOR WHITE HYPERSENSITIVE PROTEIN PRECURSOR"/>
    <property type="match status" value="1"/>
</dbReference>
<keyword evidence="1" id="KW-0812">Transmembrane</keyword>
<feature type="transmembrane region" description="Helical" evidence="1">
    <location>
        <begin position="20"/>
        <end position="47"/>
    </location>
</feature>
<evidence type="ECO:0000256" key="1">
    <source>
        <dbReference type="SAM" id="Phobius"/>
    </source>
</evidence>
<comment type="caution">
    <text evidence="3">The sequence shown here is derived from an EMBL/GenBank/DDBJ whole genome shotgun (WGS) entry which is preliminary data.</text>
</comment>
<feature type="domain" description="Endonuclease/exonuclease/phosphatase" evidence="2">
    <location>
        <begin position="125"/>
        <end position="374"/>
    </location>
</feature>
<reference evidence="3 4" key="1">
    <citation type="submission" date="2014-09" db="EMBL/GenBank/DDBJ databases">
        <title>Alistipes sp. 627, sp. nov., a novel member of the family Rikenellaceae isolated from human faeces.</title>
        <authorList>
            <person name="Shkoporov A.N."/>
            <person name="Chaplin A.V."/>
            <person name="Motuzova O.V."/>
            <person name="Kafarskaia L.I."/>
            <person name="Khokhlova E.V."/>
            <person name="Efimov B.A."/>
        </authorList>
    </citation>
    <scope>NUCLEOTIDE SEQUENCE [LARGE SCALE GENOMIC DNA]</scope>
    <source>
        <strain evidence="3 4">627</strain>
    </source>
</reference>
<dbReference type="InterPro" id="IPR005135">
    <property type="entry name" value="Endo/exonuclease/phosphatase"/>
</dbReference>
<proteinExistence type="predicted"/>
<sequence>MEDYGYYQKKARRQRSGAPLAVRIIDIVMLVLTVLCTLLLVTAYLAAYIDPRKAWIFAFPGLVFPAIYVAEVLLGLWWVVRWKKYAFGVAAVLLLGIGAAGRFYRPDLRKRYAEPKPSRSELVVMSYNVMGFNNRFAGEGKPTVQLIADLVNANNTDIVCFQELGGDLSKPAVNSFIPDLKYYKAFPYELEWSEGSYFTGLGIYSRYPIVASGLLPADGSDRAFSMWADIRIQRDTVRVFNNHLNSTYIDNDDIDYLSSLKFVSEERTRARFSEIAGKLRESYMRRAPQAELVAEYVAQSPYPVVVCGDFNDTPASFAYRRVTHGLRDAFVEKGSGTSGTYDRLFNMFRIDYILVSEGVEVLHYYTFDNVYSDHMPVAAGLELAAE</sequence>
<keyword evidence="1" id="KW-1133">Transmembrane helix</keyword>
<evidence type="ECO:0000259" key="2">
    <source>
        <dbReference type="Pfam" id="PF03372"/>
    </source>
</evidence>
<evidence type="ECO:0000313" key="4">
    <source>
        <dbReference type="Proteomes" id="UP000030889"/>
    </source>
</evidence>
<dbReference type="CDD" id="cd09084">
    <property type="entry name" value="EEP-2"/>
    <property type="match status" value="1"/>
</dbReference>
<name>A0ABR4YJF1_9BACT</name>
<feature type="transmembrane region" description="Helical" evidence="1">
    <location>
        <begin position="85"/>
        <end position="104"/>
    </location>
</feature>
<organism evidence="3 4">
    <name type="scientific">Alistipes inops</name>
    <dbReference type="NCBI Taxonomy" id="1501391"/>
    <lineage>
        <taxon>Bacteria</taxon>
        <taxon>Pseudomonadati</taxon>
        <taxon>Bacteroidota</taxon>
        <taxon>Bacteroidia</taxon>
        <taxon>Bacteroidales</taxon>
        <taxon>Rikenellaceae</taxon>
        <taxon>Alistipes</taxon>
    </lineage>
</organism>
<dbReference type="InterPro" id="IPR036691">
    <property type="entry name" value="Endo/exonu/phosph_ase_sf"/>
</dbReference>
<gene>
    <name evidence="3" type="ORF">LG35_04685</name>
</gene>
<protein>
    <recommendedName>
        <fullName evidence="2">Endonuclease/exonuclease/phosphatase domain-containing protein</fullName>
    </recommendedName>
</protein>
<dbReference type="EMBL" id="JRGF01000005">
    <property type="protein sequence ID" value="KHE42206.1"/>
    <property type="molecule type" value="Genomic_DNA"/>
</dbReference>
<dbReference type="SUPFAM" id="SSF56219">
    <property type="entry name" value="DNase I-like"/>
    <property type="match status" value="1"/>
</dbReference>
<dbReference type="Pfam" id="PF03372">
    <property type="entry name" value="Exo_endo_phos"/>
    <property type="match status" value="1"/>
</dbReference>
<dbReference type="Proteomes" id="UP000030889">
    <property type="component" value="Unassembled WGS sequence"/>
</dbReference>
<keyword evidence="4" id="KW-1185">Reference proteome</keyword>
<feature type="transmembrane region" description="Helical" evidence="1">
    <location>
        <begin position="54"/>
        <end position="79"/>
    </location>
</feature>